<evidence type="ECO:0000313" key="2">
    <source>
        <dbReference type="Proteomes" id="UP001142489"/>
    </source>
</evidence>
<sequence length="117" mass="13559">MCYFSGWNVGLELWRPCSVTVEDLCQGKEMLETLQYHSERPLSWQGDAVMTYCPNLERQAQVWRFGLHLNVKKMDFLTTNSNECDMIQINGIDLLRTEKLKHLGSITPLYDLLCSVV</sequence>
<dbReference type="EMBL" id="JAPFRF010000011">
    <property type="protein sequence ID" value="KAJ7316908.1"/>
    <property type="molecule type" value="Genomic_DNA"/>
</dbReference>
<reference evidence="1" key="1">
    <citation type="journal article" date="2023" name="DNA Res.">
        <title>Chromosome-level genome assembly of Phrynocephalus forsythii using third-generation DNA sequencing and Hi-C analysis.</title>
        <authorList>
            <person name="Qi Y."/>
            <person name="Zhao W."/>
            <person name="Zhao Y."/>
            <person name="Niu C."/>
            <person name="Cao S."/>
            <person name="Zhang Y."/>
        </authorList>
    </citation>
    <scope>NUCLEOTIDE SEQUENCE</scope>
    <source>
        <tissue evidence="1">Muscle</tissue>
    </source>
</reference>
<evidence type="ECO:0000313" key="1">
    <source>
        <dbReference type="EMBL" id="KAJ7316908.1"/>
    </source>
</evidence>
<keyword evidence="2" id="KW-1185">Reference proteome</keyword>
<accession>A0A9Q0XJ52</accession>
<organism evidence="1 2">
    <name type="scientific">Phrynocephalus forsythii</name>
    <dbReference type="NCBI Taxonomy" id="171643"/>
    <lineage>
        <taxon>Eukaryota</taxon>
        <taxon>Metazoa</taxon>
        <taxon>Chordata</taxon>
        <taxon>Craniata</taxon>
        <taxon>Vertebrata</taxon>
        <taxon>Euteleostomi</taxon>
        <taxon>Lepidosauria</taxon>
        <taxon>Squamata</taxon>
        <taxon>Bifurcata</taxon>
        <taxon>Unidentata</taxon>
        <taxon>Episquamata</taxon>
        <taxon>Toxicofera</taxon>
        <taxon>Iguania</taxon>
        <taxon>Acrodonta</taxon>
        <taxon>Agamidae</taxon>
        <taxon>Agaminae</taxon>
        <taxon>Phrynocephalus</taxon>
    </lineage>
</organism>
<protein>
    <submittedName>
        <fullName evidence="1">Uncharacterized protein</fullName>
    </submittedName>
</protein>
<name>A0A9Q0XJ52_9SAUR</name>
<gene>
    <name evidence="1" type="ORF">JRQ81_003070</name>
</gene>
<dbReference type="Proteomes" id="UP001142489">
    <property type="component" value="Unassembled WGS sequence"/>
</dbReference>
<dbReference type="AlphaFoldDB" id="A0A9Q0XJ52"/>
<comment type="caution">
    <text evidence="1">The sequence shown here is derived from an EMBL/GenBank/DDBJ whole genome shotgun (WGS) entry which is preliminary data.</text>
</comment>
<proteinExistence type="predicted"/>